<evidence type="ECO:0000256" key="12">
    <source>
        <dbReference type="SAM" id="SignalP"/>
    </source>
</evidence>
<feature type="domain" description="TonB-dependent receptor plug" evidence="14">
    <location>
        <begin position="124"/>
        <end position="232"/>
    </location>
</feature>
<dbReference type="RefSeq" id="WP_120514081.1">
    <property type="nucleotide sequence ID" value="NZ_QXZY01000001.1"/>
</dbReference>
<dbReference type="GO" id="GO:0015344">
    <property type="term" value="F:siderophore uptake transmembrane transporter activity"/>
    <property type="evidence" value="ECO:0007669"/>
    <property type="project" value="TreeGrafter"/>
</dbReference>
<feature type="chain" id="PRO_5018272667" evidence="12">
    <location>
        <begin position="25"/>
        <end position="960"/>
    </location>
</feature>
<gene>
    <name evidence="15" type="ORF">EG028_00435</name>
</gene>
<evidence type="ECO:0000259" key="13">
    <source>
        <dbReference type="Pfam" id="PF00593"/>
    </source>
</evidence>
<evidence type="ECO:0000313" key="16">
    <source>
        <dbReference type="Proteomes" id="UP000279089"/>
    </source>
</evidence>
<evidence type="ECO:0000256" key="8">
    <source>
        <dbReference type="ARBA" id="ARBA00023170"/>
    </source>
</evidence>
<evidence type="ECO:0000256" key="10">
    <source>
        <dbReference type="PROSITE-ProRule" id="PRU01360"/>
    </source>
</evidence>
<dbReference type="InterPro" id="IPR012910">
    <property type="entry name" value="Plug_dom"/>
</dbReference>
<dbReference type="Gene3D" id="2.170.130.10">
    <property type="entry name" value="TonB-dependent receptor, plug domain"/>
    <property type="match status" value="1"/>
</dbReference>
<dbReference type="Gene3D" id="2.40.170.20">
    <property type="entry name" value="TonB-dependent receptor, beta-barrel domain"/>
    <property type="match status" value="1"/>
</dbReference>
<evidence type="ECO:0000256" key="3">
    <source>
        <dbReference type="ARBA" id="ARBA00022452"/>
    </source>
</evidence>
<dbReference type="Gene3D" id="2.60.40.1120">
    <property type="entry name" value="Carboxypeptidase-like, regulatory domain"/>
    <property type="match status" value="1"/>
</dbReference>
<dbReference type="PROSITE" id="PS52016">
    <property type="entry name" value="TONB_DEPENDENT_REC_3"/>
    <property type="match status" value="1"/>
</dbReference>
<keyword evidence="3 10" id="KW-1134">Transmembrane beta strand</keyword>
<keyword evidence="4 10" id="KW-0812">Transmembrane</keyword>
<organism evidence="15 16">
    <name type="scientific">Chitinophaga barathri</name>
    <dbReference type="NCBI Taxonomy" id="1647451"/>
    <lineage>
        <taxon>Bacteria</taxon>
        <taxon>Pseudomonadati</taxon>
        <taxon>Bacteroidota</taxon>
        <taxon>Chitinophagia</taxon>
        <taxon>Chitinophagales</taxon>
        <taxon>Chitinophagaceae</taxon>
        <taxon>Chitinophaga</taxon>
    </lineage>
</organism>
<evidence type="ECO:0000256" key="1">
    <source>
        <dbReference type="ARBA" id="ARBA00004571"/>
    </source>
</evidence>
<dbReference type="Pfam" id="PF00593">
    <property type="entry name" value="TonB_dep_Rec_b-barrel"/>
    <property type="match status" value="1"/>
</dbReference>
<dbReference type="SUPFAM" id="SSF49464">
    <property type="entry name" value="Carboxypeptidase regulatory domain-like"/>
    <property type="match status" value="1"/>
</dbReference>
<keyword evidence="6 11" id="KW-0798">TonB box</keyword>
<comment type="caution">
    <text evidence="15">The sequence shown here is derived from an EMBL/GenBank/DDBJ whole genome shotgun (WGS) entry which is preliminary data.</text>
</comment>
<evidence type="ECO:0000256" key="5">
    <source>
        <dbReference type="ARBA" id="ARBA00022729"/>
    </source>
</evidence>
<proteinExistence type="inferred from homology"/>
<dbReference type="PANTHER" id="PTHR30069:SF29">
    <property type="entry name" value="HEMOGLOBIN AND HEMOGLOBIN-HAPTOGLOBIN-BINDING PROTEIN 1-RELATED"/>
    <property type="match status" value="1"/>
</dbReference>
<evidence type="ECO:0000313" key="15">
    <source>
        <dbReference type="EMBL" id="RPD42800.1"/>
    </source>
</evidence>
<dbReference type="GO" id="GO:0009279">
    <property type="term" value="C:cell outer membrane"/>
    <property type="evidence" value="ECO:0007669"/>
    <property type="project" value="UniProtKB-SubCell"/>
</dbReference>
<dbReference type="InterPro" id="IPR008969">
    <property type="entry name" value="CarboxyPept-like_regulatory"/>
</dbReference>
<evidence type="ECO:0000256" key="9">
    <source>
        <dbReference type="ARBA" id="ARBA00023237"/>
    </source>
</evidence>
<feature type="domain" description="TonB-dependent receptor-like beta-barrel" evidence="13">
    <location>
        <begin position="476"/>
        <end position="934"/>
    </location>
</feature>
<feature type="signal peptide" evidence="12">
    <location>
        <begin position="1"/>
        <end position="24"/>
    </location>
</feature>
<dbReference type="InterPro" id="IPR036942">
    <property type="entry name" value="Beta-barrel_TonB_sf"/>
</dbReference>
<comment type="subcellular location">
    <subcellularLocation>
        <location evidence="1 10">Cell outer membrane</location>
        <topology evidence="1 10">Multi-pass membrane protein</topology>
    </subcellularLocation>
</comment>
<keyword evidence="9 10" id="KW-0998">Cell outer membrane</keyword>
<evidence type="ECO:0000259" key="14">
    <source>
        <dbReference type="Pfam" id="PF07715"/>
    </source>
</evidence>
<comment type="similarity">
    <text evidence="10 11">Belongs to the TonB-dependent receptor family.</text>
</comment>
<evidence type="ECO:0000256" key="7">
    <source>
        <dbReference type="ARBA" id="ARBA00023136"/>
    </source>
</evidence>
<keyword evidence="8 15" id="KW-0675">Receptor</keyword>
<name>A0A3N4MRQ0_9BACT</name>
<reference evidence="16" key="1">
    <citation type="submission" date="2018-11" db="EMBL/GenBank/DDBJ databases">
        <title>Chitinophaga lutea sp.nov., isolate from arsenic contaminated soil.</title>
        <authorList>
            <person name="Zong Y."/>
        </authorList>
    </citation>
    <scope>NUCLEOTIDE SEQUENCE [LARGE SCALE GENOMIC DNA]</scope>
    <source>
        <strain evidence="16">YLT18</strain>
    </source>
</reference>
<evidence type="ECO:0000256" key="4">
    <source>
        <dbReference type="ARBA" id="ARBA00022692"/>
    </source>
</evidence>
<keyword evidence="16" id="KW-1185">Reference proteome</keyword>
<dbReference type="InterPro" id="IPR037066">
    <property type="entry name" value="Plug_dom_sf"/>
</dbReference>
<dbReference type="SUPFAM" id="SSF56935">
    <property type="entry name" value="Porins"/>
    <property type="match status" value="1"/>
</dbReference>
<dbReference type="OrthoDB" id="1109208at2"/>
<sequence length="960" mass="104839">MNCYLSRQAWLIVLFIFLCQSAFSQNSRTITGTVVDATTGKGLQGVSVSVKGATAGAITDAGGAFKFTTGHSLPLTLQFSSVGYKPEEASVTDASVSVNIQLSSTEILGKEVVVSASRVAESILQSPVSIEKLDIRAIKATPAPSFYDALANMKGVEMSTQSLTFKSVNTRGFNSNGNTRMLQLIDGMDNQAPGLNFSVGNIVGITELDMDNVEVLPGAASALYGPNALNGIVLLNSKSPFQYQGLSANIKTGLLNESGRSKSSTGYYDVSVRYAKAFNDKFAFKVNFSYIKADDWQAYDNRDQSLLNGSSLKNTGHTANPGYNGVNTYGDETNVNMKGSLRSTAMTTGNPLGNGIAALSAATGGLISREQIYNAIMPDSNNAYVSRTGYDERNLADYDTKNLKANVALHYKFNSNLELLGQGSYGTGTTVYTGADRYSIKNFRMGQYKIELRADNFYVRAYTTQERSGDSYAIGTLGAGINEAWKPSTTWFQQYFGTYAGGSLQTFSTAFQQALGGGQTPAQAFATATAAAQGGSSNFHNAARNTADQGRLLPGTPEFETAAQKVKDKPIPGDATGVGAKFNDKTNLYQGEFMYNFKNQVSFMELMVGGNIRQYDLNSDGTIFAKDDNGEEFNILEYGGYLQIGKRLLNDQLKLTGALRYDKNENFEGQFSPRLSAVFTFLQTHNIRASYQTGFRIPTTQDQYIDLLTPQARLIGGLPFLRERYGLNTGPVYTLESVQAGAPQQYTFKEFKPEKIVAFELGYKALIANKLVIDAYVYTNTFKNFNGVQILVQPTSPTTRNIYSVPVNFEKDIKSWGWALGLDYNLPLQFVAGGNVSYNELSNEEDLGSFQAMYNTPKVRYNIYVGNRNIARSFFSFNVTWRWQDKFTWSSSFVGPAVRAANLGEIPAFGTLDAQISKLFPKPKVTVKIGAANLTQNTYIQSWGNPTVGAQYYASIGYNL</sequence>
<evidence type="ECO:0000256" key="11">
    <source>
        <dbReference type="RuleBase" id="RU003357"/>
    </source>
</evidence>
<accession>A0A3N4MRQ0</accession>
<dbReference type="Pfam" id="PF07715">
    <property type="entry name" value="Plug"/>
    <property type="match status" value="1"/>
</dbReference>
<dbReference type="GO" id="GO:0044718">
    <property type="term" value="P:siderophore transmembrane transport"/>
    <property type="evidence" value="ECO:0007669"/>
    <property type="project" value="TreeGrafter"/>
</dbReference>
<evidence type="ECO:0000256" key="6">
    <source>
        <dbReference type="ARBA" id="ARBA00023077"/>
    </source>
</evidence>
<dbReference type="AlphaFoldDB" id="A0A3N4MRQ0"/>
<protein>
    <submittedName>
        <fullName evidence="15">TonB-dependent receptor</fullName>
    </submittedName>
</protein>
<dbReference type="EMBL" id="RMBX01000001">
    <property type="protein sequence ID" value="RPD42800.1"/>
    <property type="molecule type" value="Genomic_DNA"/>
</dbReference>
<dbReference type="PANTHER" id="PTHR30069">
    <property type="entry name" value="TONB-DEPENDENT OUTER MEMBRANE RECEPTOR"/>
    <property type="match status" value="1"/>
</dbReference>
<keyword evidence="5 12" id="KW-0732">Signal</keyword>
<dbReference type="Proteomes" id="UP000279089">
    <property type="component" value="Unassembled WGS sequence"/>
</dbReference>
<evidence type="ECO:0000256" key="2">
    <source>
        <dbReference type="ARBA" id="ARBA00022448"/>
    </source>
</evidence>
<dbReference type="Pfam" id="PF13715">
    <property type="entry name" value="CarbopepD_reg_2"/>
    <property type="match status" value="1"/>
</dbReference>
<keyword evidence="2 10" id="KW-0813">Transport</keyword>
<dbReference type="InterPro" id="IPR000531">
    <property type="entry name" value="Beta-barrel_TonB"/>
</dbReference>
<keyword evidence="7 10" id="KW-0472">Membrane</keyword>
<dbReference type="InterPro" id="IPR039426">
    <property type="entry name" value="TonB-dep_rcpt-like"/>
</dbReference>